<evidence type="ECO:0000256" key="3">
    <source>
        <dbReference type="ARBA" id="ARBA00022737"/>
    </source>
</evidence>
<evidence type="ECO:0000256" key="2">
    <source>
        <dbReference type="ARBA" id="ARBA00019148"/>
    </source>
</evidence>
<dbReference type="InParanoid" id="A0A194RPU3"/>
<dbReference type="InterPro" id="IPR011992">
    <property type="entry name" value="EF-hand-dom_pair"/>
</dbReference>
<evidence type="ECO:0000256" key="5">
    <source>
        <dbReference type="ARBA" id="ARBA00023175"/>
    </source>
</evidence>
<keyword evidence="3" id="KW-0677">Repeat</keyword>
<feature type="domain" description="EF-hand" evidence="7">
    <location>
        <begin position="405"/>
        <end position="440"/>
    </location>
</feature>
<dbReference type="AlphaFoldDB" id="A0A194RPU3"/>
<dbReference type="Gene3D" id="1.10.238.10">
    <property type="entry name" value="EF-hand"/>
    <property type="match status" value="2"/>
</dbReference>
<dbReference type="PANTHER" id="PTHR23048">
    <property type="entry name" value="MYOSIN LIGHT CHAIN 1, 3"/>
    <property type="match status" value="1"/>
</dbReference>
<dbReference type="PROSITE" id="PS50222">
    <property type="entry name" value="EF_HAND_2"/>
    <property type="match status" value="1"/>
</dbReference>
<dbReference type="FunFam" id="1.10.238.10:FF:000001">
    <property type="entry name" value="Calmodulin 1"/>
    <property type="match status" value="1"/>
</dbReference>
<accession>A0A194RPU3</accession>
<organism evidence="8 9">
    <name type="scientific">Papilio machaon</name>
    <name type="common">Old World swallowtail butterfly</name>
    <dbReference type="NCBI Taxonomy" id="76193"/>
    <lineage>
        <taxon>Eukaryota</taxon>
        <taxon>Metazoa</taxon>
        <taxon>Ecdysozoa</taxon>
        <taxon>Arthropoda</taxon>
        <taxon>Hexapoda</taxon>
        <taxon>Insecta</taxon>
        <taxon>Pterygota</taxon>
        <taxon>Neoptera</taxon>
        <taxon>Endopterygota</taxon>
        <taxon>Lepidoptera</taxon>
        <taxon>Glossata</taxon>
        <taxon>Ditrysia</taxon>
        <taxon>Papilionoidea</taxon>
        <taxon>Papilionidae</taxon>
        <taxon>Papilioninae</taxon>
        <taxon>Papilio</taxon>
    </lineage>
</organism>
<dbReference type="GO" id="GO:0005509">
    <property type="term" value="F:calcium ion binding"/>
    <property type="evidence" value="ECO:0007669"/>
    <property type="project" value="InterPro"/>
</dbReference>
<evidence type="ECO:0000259" key="7">
    <source>
        <dbReference type="PROSITE" id="PS50222"/>
    </source>
</evidence>
<evidence type="ECO:0000256" key="6">
    <source>
        <dbReference type="ARBA" id="ARBA00023179"/>
    </source>
</evidence>
<dbReference type="PANTHER" id="PTHR23048:SF33">
    <property type="entry name" value="MYOSIN LIGHT CHAIN ALKALI"/>
    <property type="match status" value="1"/>
</dbReference>
<protein>
    <recommendedName>
        <fullName evidence="2">Myosin light chain alkali</fullName>
    </recommendedName>
</protein>
<proteinExistence type="predicted"/>
<dbReference type="EMBL" id="KQ459896">
    <property type="protein sequence ID" value="KPJ19424.1"/>
    <property type="molecule type" value="Genomic_DNA"/>
</dbReference>
<reference evidence="8 9" key="1">
    <citation type="journal article" date="2015" name="Nat. Commun.">
        <title>Outbred genome sequencing and CRISPR/Cas9 gene editing in butterflies.</title>
        <authorList>
            <person name="Li X."/>
            <person name="Fan D."/>
            <person name="Zhang W."/>
            <person name="Liu G."/>
            <person name="Zhang L."/>
            <person name="Zhao L."/>
            <person name="Fang X."/>
            <person name="Chen L."/>
            <person name="Dong Y."/>
            <person name="Chen Y."/>
            <person name="Ding Y."/>
            <person name="Zhao R."/>
            <person name="Feng M."/>
            <person name="Zhu Y."/>
            <person name="Feng Y."/>
            <person name="Jiang X."/>
            <person name="Zhu D."/>
            <person name="Xiang H."/>
            <person name="Feng X."/>
            <person name="Li S."/>
            <person name="Wang J."/>
            <person name="Zhang G."/>
            <person name="Kronforst M.R."/>
            <person name="Wang W."/>
        </authorList>
    </citation>
    <scope>NUCLEOTIDE SEQUENCE [LARGE SCALE GENOMIC DNA]</scope>
    <source>
        <strain evidence="8">Ya'a_city_454_Pm</strain>
        <tissue evidence="8">Whole body</tissue>
    </source>
</reference>
<gene>
    <name evidence="8" type="ORF">RR48_11051</name>
</gene>
<dbReference type="Proteomes" id="UP000053240">
    <property type="component" value="Unassembled WGS sequence"/>
</dbReference>
<name>A0A194RPU3_PAPMA</name>
<sequence>MLWTKRETQQRRRRSLFIFIERGDNDDVNIIHGSNTIATSTPQKLTEEIRRNIKTDTYIIGQGDEEICTEQDVQDQSDFNKSTSTFINRLFDMSDVEYVADDVDRTNGSNEILIEEIINIVTSCVDSALSVVIDKESKTNYNVQNTTETSHSSEHSSYSFLDDALSHNVAKNIAFLIDDAPTNSKDQISDSTFAIGEEAINVDFKQNTQINEIEYYEHAYVTLNRDYEQYSDEEVFIHHDSKSLTLQDVELSQGKTSSLKLPATDKVDYKDLATTSAVSASAVSRKSSLVRRCRLQGARLLACLRGWWWRRKLPGRHKVPRMPGAVRGHCPLSPSARLRAASLLDHRLMRSPSPSRPIIWKFNTINETITGAPSEPVKTVKRKVLEPHFLSERLPVKTGREPTNTTQNGASFAFSIYDFEGNGKIDAYNVGDILRALNSNPTLATIEKLGGTKKKGEKQLTLEEFLPIYSQCKKDKDQGCYEDFLECLKLYDKAENGLMLGAELTHTLLALGEKLEDNEVAEVTKDCMDPEDDDGMIPYACFLQRLCNKPVTAPGAAPAPAAES</sequence>
<comment type="subunit">
    <text evidence="1">Myosin is a hexamer of 2 heavy chains and 4 light chains.</text>
</comment>
<dbReference type="InterPro" id="IPR002048">
    <property type="entry name" value="EF_hand_dom"/>
</dbReference>
<evidence type="ECO:0000313" key="8">
    <source>
        <dbReference type="EMBL" id="KPJ19424.1"/>
    </source>
</evidence>
<evidence type="ECO:0000313" key="9">
    <source>
        <dbReference type="Proteomes" id="UP000053240"/>
    </source>
</evidence>
<dbReference type="GO" id="GO:0005859">
    <property type="term" value="C:muscle myosin complex"/>
    <property type="evidence" value="ECO:0007669"/>
    <property type="project" value="TreeGrafter"/>
</dbReference>
<evidence type="ECO:0000256" key="1">
    <source>
        <dbReference type="ARBA" id="ARBA00011445"/>
    </source>
</evidence>
<keyword evidence="4" id="KW-0518">Myosin</keyword>
<evidence type="ECO:0000256" key="4">
    <source>
        <dbReference type="ARBA" id="ARBA00023123"/>
    </source>
</evidence>
<dbReference type="InterPro" id="IPR050230">
    <property type="entry name" value="CALM/Myosin/TropC-like"/>
</dbReference>
<keyword evidence="9" id="KW-1185">Reference proteome</keyword>
<keyword evidence="6" id="KW-0514">Muscle protein</keyword>
<keyword evidence="5" id="KW-0505">Motor protein</keyword>
<dbReference type="SUPFAM" id="SSF47473">
    <property type="entry name" value="EF-hand"/>
    <property type="match status" value="1"/>
</dbReference>
<dbReference type="STRING" id="76193.A0A194RPU3"/>